<evidence type="ECO:0000256" key="4">
    <source>
        <dbReference type="ARBA" id="ARBA00023242"/>
    </source>
</evidence>
<feature type="region of interest" description="Disordered" evidence="7">
    <location>
        <begin position="62"/>
        <end position="89"/>
    </location>
</feature>
<sequence>MEFTASPKPQLSSRANAFSIAALMSSGGSKEKEAAENTIKPLEQFVEKSSCAQPLGELTSLDAHAEFGGSGGGSSPSSSSLCTEPLIPTTPIIPSEEMAKIACSLETKELWDKFHELGTEMIITKSGR</sequence>
<dbReference type="InterPro" id="IPR008967">
    <property type="entry name" value="p53-like_TF_DNA-bd_sf"/>
</dbReference>
<gene>
    <name evidence="9" type="ORF">PAL_GLEAN10021917</name>
</gene>
<dbReference type="GO" id="GO:0000981">
    <property type="term" value="F:DNA-binding transcription factor activity, RNA polymerase II-specific"/>
    <property type="evidence" value="ECO:0007669"/>
    <property type="project" value="TreeGrafter"/>
</dbReference>
<evidence type="ECO:0000256" key="1">
    <source>
        <dbReference type="ARBA" id="ARBA00023015"/>
    </source>
</evidence>
<dbReference type="Gene3D" id="2.60.40.820">
    <property type="entry name" value="Transcription factor, T-box"/>
    <property type="match status" value="1"/>
</dbReference>
<comment type="caution">
    <text evidence="6">Lacks conserved residue(s) required for the propagation of feature annotation.</text>
</comment>
<reference evidence="10" key="1">
    <citation type="journal article" date="2013" name="Science">
        <title>Comparative analysis of bat genomes provides insight into the evolution of flight and immunity.</title>
        <authorList>
            <person name="Zhang G."/>
            <person name="Cowled C."/>
            <person name="Shi Z."/>
            <person name="Huang Z."/>
            <person name="Bishop-Lilly K.A."/>
            <person name="Fang X."/>
            <person name="Wynne J.W."/>
            <person name="Xiong Z."/>
            <person name="Baker M.L."/>
            <person name="Zhao W."/>
            <person name="Tachedjian M."/>
            <person name="Zhu Y."/>
            <person name="Zhou P."/>
            <person name="Jiang X."/>
            <person name="Ng J."/>
            <person name="Yang L."/>
            <person name="Wu L."/>
            <person name="Xiao J."/>
            <person name="Feng Y."/>
            <person name="Chen Y."/>
            <person name="Sun X."/>
            <person name="Zhang Y."/>
            <person name="Marsh G.A."/>
            <person name="Crameri G."/>
            <person name="Broder C.C."/>
            <person name="Frey K.G."/>
            <person name="Wang L.F."/>
            <person name="Wang J."/>
        </authorList>
    </citation>
    <scope>NUCLEOTIDE SEQUENCE [LARGE SCALE GENOMIC DNA]</scope>
</reference>
<organism evidence="9 10">
    <name type="scientific">Pteropus alecto</name>
    <name type="common">Black flying fox</name>
    <dbReference type="NCBI Taxonomy" id="9402"/>
    <lineage>
        <taxon>Eukaryota</taxon>
        <taxon>Metazoa</taxon>
        <taxon>Chordata</taxon>
        <taxon>Craniata</taxon>
        <taxon>Vertebrata</taxon>
        <taxon>Euteleostomi</taxon>
        <taxon>Mammalia</taxon>
        <taxon>Eutheria</taxon>
        <taxon>Laurasiatheria</taxon>
        <taxon>Chiroptera</taxon>
        <taxon>Yinpterochiroptera</taxon>
        <taxon>Pteropodoidea</taxon>
        <taxon>Pteropodidae</taxon>
        <taxon>Pteropodinae</taxon>
        <taxon>Pteropus</taxon>
    </lineage>
</organism>
<evidence type="ECO:0000256" key="7">
    <source>
        <dbReference type="SAM" id="MobiDB-lite"/>
    </source>
</evidence>
<dbReference type="STRING" id="9402.L5KNZ4"/>
<dbReference type="EMBL" id="KB030660">
    <property type="protein sequence ID" value="ELK12656.1"/>
    <property type="molecule type" value="Genomic_DNA"/>
</dbReference>
<protein>
    <recommendedName>
        <fullName evidence="5">T-box transcription factor TBX20</fullName>
    </recommendedName>
</protein>
<dbReference type="Pfam" id="PF00907">
    <property type="entry name" value="T-box"/>
    <property type="match status" value="1"/>
</dbReference>
<dbReference type="GO" id="GO:0007507">
    <property type="term" value="P:heart development"/>
    <property type="evidence" value="ECO:0007669"/>
    <property type="project" value="UniProtKB-ARBA"/>
</dbReference>
<dbReference type="PROSITE" id="PS50252">
    <property type="entry name" value="TBOX_3"/>
    <property type="match status" value="1"/>
</dbReference>
<name>L5KNZ4_PTEAL</name>
<feature type="domain" description="T-box" evidence="8">
    <location>
        <begin position="105"/>
        <end position="128"/>
    </location>
</feature>
<dbReference type="InterPro" id="IPR046360">
    <property type="entry name" value="T-box_DNA-bd"/>
</dbReference>
<dbReference type="GO" id="GO:0005634">
    <property type="term" value="C:nucleus"/>
    <property type="evidence" value="ECO:0007669"/>
    <property type="project" value="UniProtKB-SubCell"/>
</dbReference>
<dbReference type="GO" id="GO:0000978">
    <property type="term" value="F:RNA polymerase II cis-regulatory region sequence-specific DNA binding"/>
    <property type="evidence" value="ECO:0007669"/>
    <property type="project" value="InterPro"/>
</dbReference>
<keyword evidence="4 6" id="KW-0539">Nucleus</keyword>
<evidence type="ECO:0000256" key="2">
    <source>
        <dbReference type="ARBA" id="ARBA00023125"/>
    </source>
</evidence>
<dbReference type="SUPFAM" id="SSF49417">
    <property type="entry name" value="p53-like transcription factors"/>
    <property type="match status" value="1"/>
</dbReference>
<dbReference type="InterPro" id="IPR001699">
    <property type="entry name" value="TF_T-box"/>
</dbReference>
<evidence type="ECO:0000256" key="5">
    <source>
        <dbReference type="ARBA" id="ARBA00044102"/>
    </source>
</evidence>
<evidence type="ECO:0000313" key="10">
    <source>
        <dbReference type="Proteomes" id="UP000010552"/>
    </source>
</evidence>
<keyword evidence="3" id="KW-0804">Transcription</keyword>
<evidence type="ECO:0000256" key="3">
    <source>
        <dbReference type="ARBA" id="ARBA00023163"/>
    </source>
</evidence>
<dbReference type="InterPro" id="IPR036960">
    <property type="entry name" value="T-box_sf"/>
</dbReference>
<accession>L5KNZ4</accession>
<dbReference type="PANTHER" id="PTHR11267:SF190">
    <property type="entry name" value="T-BOX TRANSCRIPTION FACTOR TBX20"/>
    <property type="match status" value="1"/>
</dbReference>
<dbReference type="Proteomes" id="UP000010552">
    <property type="component" value="Unassembled WGS sequence"/>
</dbReference>
<comment type="subcellular location">
    <subcellularLocation>
        <location evidence="6">Nucleus</location>
    </subcellularLocation>
</comment>
<dbReference type="AlphaFoldDB" id="L5KNZ4"/>
<feature type="compositionally biased region" description="Low complexity" evidence="7">
    <location>
        <begin position="75"/>
        <end position="89"/>
    </location>
</feature>
<keyword evidence="2 6" id="KW-0238">DNA-binding</keyword>
<keyword evidence="10" id="KW-1185">Reference proteome</keyword>
<proteinExistence type="predicted"/>
<evidence type="ECO:0000259" key="8">
    <source>
        <dbReference type="PROSITE" id="PS50252"/>
    </source>
</evidence>
<dbReference type="GO" id="GO:0001708">
    <property type="term" value="P:cell fate specification"/>
    <property type="evidence" value="ECO:0007669"/>
    <property type="project" value="TreeGrafter"/>
</dbReference>
<evidence type="ECO:0000256" key="6">
    <source>
        <dbReference type="PROSITE-ProRule" id="PRU00201"/>
    </source>
</evidence>
<dbReference type="GO" id="GO:0045893">
    <property type="term" value="P:positive regulation of DNA-templated transcription"/>
    <property type="evidence" value="ECO:0007669"/>
    <property type="project" value="InterPro"/>
</dbReference>
<dbReference type="InParanoid" id="L5KNZ4"/>
<evidence type="ECO:0000313" key="9">
    <source>
        <dbReference type="EMBL" id="ELK12656.1"/>
    </source>
</evidence>
<dbReference type="GO" id="GO:0000785">
    <property type="term" value="C:chromatin"/>
    <property type="evidence" value="ECO:0007669"/>
    <property type="project" value="TreeGrafter"/>
</dbReference>
<keyword evidence="1" id="KW-0805">Transcription regulation</keyword>
<dbReference type="PANTHER" id="PTHR11267">
    <property type="entry name" value="T-BOX PROTEIN-RELATED"/>
    <property type="match status" value="1"/>
</dbReference>